<dbReference type="OrthoDB" id="1436861at2759"/>
<accession>A0A834SG61</accession>
<dbReference type="EMBL" id="JAAIUW010000013">
    <property type="protein sequence ID" value="KAF7802944.1"/>
    <property type="molecule type" value="Genomic_DNA"/>
</dbReference>
<proteinExistence type="predicted"/>
<dbReference type="PANTHER" id="PTHR47481:SF30">
    <property type="entry name" value="CCHC-TYPE DOMAIN-CONTAINING PROTEIN"/>
    <property type="match status" value="1"/>
</dbReference>
<keyword evidence="3" id="KW-1185">Reference proteome</keyword>
<protein>
    <submittedName>
        <fullName evidence="2">Retrovirus-related Pol polyprotein from transposon TNT 1-94</fullName>
    </submittedName>
</protein>
<evidence type="ECO:0000313" key="2">
    <source>
        <dbReference type="EMBL" id="KAF7802944.1"/>
    </source>
</evidence>
<feature type="compositionally biased region" description="Polar residues" evidence="1">
    <location>
        <begin position="172"/>
        <end position="204"/>
    </location>
</feature>
<reference evidence="2" key="1">
    <citation type="submission" date="2020-09" db="EMBL/GenBank/DDBJ databases">
        <title>Genome-Enabled Discovery of Anthraquinone Biosynthesis in Senna tora.</title>
        <authorList>
            <person name="Kang S.-H."/>
            <person name="Pandey R.P."/>
            <person name="Lee C.-M."/>
            <person name="Sim J.-S."/>
            <person name="Jeong J.-T."/>
            <person name="Choi B.-S."/>
            <person name="Jung M."/>
            <person name="Ginzburg D."/>
            <person name="Zhao K."/>
            <person name="Won S.Y."/>
            <person name="Oh T.-J."/>
            <person name="Yu Y."/>
            <person name="Kim N.-H."/>
            <person name="Lee O.R."/>
            <person name="Lee T.-H."/>
            <person name="Bashyal P."/>
            <person name="Kim T.-S."/>
            <person name="Lee W.-H."/>
            <person name="Kawkins C."/>
            <person name="Kim C.-K."/>
            <person name="Kim J.S."/>
            <person name="Ahn B.O."/>
            <person name="Rhee S.Y."/>
            <person name="Sohng J.K."/>
        </authorList>
    </citation>
    <scope>NUCLEOTIDE SEQUENCE</scope>
    <source>
        <tissue evidence="2">Leaf</tissue>
    </source>
</reference>
<evidence type="ECO:0000256" key="1">
    <source>
        <dbReference type="SAM" id="MobiDB-lite"/>
    </source>
</evidence>
<comment type="caution">
    <text evidence="2">The sequence shown here is derived from an EMBL/GenBank/DDBJ whole genome shotgun (WGS) entry which is preliminary data.</text>
</comment>
<organism evidence="2 3">
    <name type="scientific">Senna tora</name>
    <dbReference type="NCBI Taxonomy" id="362788"/>
    <lineage>
        <taxon>Eukaryota</taxon>
        <taxon>Viridiplantae</taxon>
        <taxon>Streptophyta</taxon>
        <taxon>Embryophyta</taxon>
        <taxon>Tracheophyta</taxon>
        <taxon>Spermatophyta</taxon>
        <taxon>Magnoliopsida</taxon>
        <taxon>eudicotyledons</taxon>
        <taxon>Gunneridae</taxon>
        <taxon>Pentapetalae</taxon>
        <taxon>rosids</taxon>
        <taxon>fabids</taxon>
        <taxon>Fabales</taxon>
        <taxon>Fabaceae</taxon>
        <taxon>Caesalpinioideae</taxon>
        <taxon>Cassia clade</taxon>
        <taxon>Senna</taxon>
    </lineage>
</organism>
<dbReference type="Pfam" id="PF14223">
    <property type="entry name" value="Retrotran_gag_2"/>
    <property type="match status" value="1"/>
</dbReference>
<sequence>MQVTATIKGYRLAKFLEAKYMPPRFLTPEEEKAEKINLDYADWEAQDALLMAWLLNLMTDAMTNKMTKAKERQLRTQLRAIKKTGLGMSEFQLKIKKIVDALAAIGSPISDHEHIEILLDALPSEYEGFITSYSMKSEVLTINEVESLLLTQEARLEAIQGTTDSISANVTQAKNSSTNFNPAQGTQNSNQGNFRPPFSSNPSTRGGPFRGRGHPSGATHG</sequence>
<dbReference type="AlphaFoldDB" id="A0A834SG61"/>
<feature type="region of interest" description="Disordered" evidence="1">
    <location>
        <begin position="172"/>
        <end position="221"/>
    </location>
</feature>
<gene>
    <name evidence="2" type="ORF">G2W53_042055</name>
</gene>
<evidence type="ECO:0000313" key="3">
    <source>
        <dbReference type="Proteomes" id="UP000634136"/>
    </source>
</evidence>
<dbReference type="Proteomes" id="UP000634136">
    <property type="component" value="Unassembled WGS sequence"/>
</dbReference>
<dbReference type="PANTHER" id="PTHR47481">
    <property type="match status" value="1"/>
</dbReference>
<name>A0A834SG61_9FABA</name>